<name>A0A6N2LEA3_SALVM</name>
<dbReference type="InterPro" id="IPR011611">
    <property type="entry name" value="PfkB_dom"/>
</dbReference>
<accession>A0A6N2LEA3</accession>
<reference evidence="7" key="1">
    <citation type="submission" date="2019-03" db="EMBL/GenBank/DDBJ databases">
        <authorList>
            <person name="Mank J."/>
            <person name="Almeida P."/>
        </authorList>
    </citation>
    <scope>NUCLEOTIDE SEQUENCE</scope>
    <source>
        <strain evidence="7">78183</strain>
    </source>
</reference>
<evidence type="ECO:0000256" key="4">
    <source>
        <dbReference type="ARBA" id="ARBA00022777"/>
    </source>
</evidence>
<dbReference type="PANTHER" id="PTHR43085">
    <property type="entry name" value="HEXOKINASE FAMILY MEMBER"/>
    <property type="match status" value="1"/>
</dbReference>
<keyword evidence="3" id="KW-0547">Nucleotide-binding</keyword>
<dbReference type="InterPro" id="IPR029056">
    <property type="entry name" value="Ribokinase-like"/>
</dbReference>
<dbReference type="SUPFAM" id="SSF53613">
    <property type="entry name" value="Ribokinase-like"/>
    <property type="match status" value="1"/>
</dbReference>
<evidence type="ECO:0000256" key="1">
    <source>
        <dbReference type="ARBA" id="ARBA00010688"/>
    </source>
</evidence>
<evidence type="ECO:0000256" key="2">
    <source>
        <dbReference type="ARBA" id="ARBA00022679"/>
    </source>
</evidence>
<keyword evidence="5" id="KW-0067">ATP-binding</keyword>
<dbReference type="GO" id="GO:0005524">
    <property type="term" value="F:ATP binding"/>
    <property type="evidence" value="ECO:0007669"/>
    <property type="project" value="UniProtKB-KW"/>
</dbReference>
<dbReference type="PANTHER" id="PTHR43085:SF1">
    <property type="entry name" value="PSEUDOURIDINE KINASE-RELATED"/>
    <property type="match status" value="1"/>
</dbReference>
<dbReference type="Pfam" id="PF00294">
    <property type="entry name" value="PfkB"/>
    <property type="match status" value="1"/>
</dbReference>
<proteinExistence type="inferred from homology"/>
<dbReference type="InterPro" id="IPR002173">
    <property type="entry name" value="Carboh/pur_kinase_PfkB_CS"/>
</dbReference>
<dbReference type="GO" id="GO:0005829">
    <property type="term" value="C:cytosol"/>
    <property type="evidence" value="ECO:0007669"/>
    <property type="project" value="TreeGrafter"/>
</dbReference>
<comment type="similarity">
    <text evidence="1">Belongs to the carbohydrate kinase PfkB family.</text>
</comment>
<dbReference type="PROSITE" id="PS00584">
    <property type="entry name" value="PFKB_KINASES_2"/>
    <property type="match status" value="1"/>
</dbReference>
<dbReference type="GO" id="GO:0006000">
    <property type="term" value="P:fructose metabolic process"/>
    <property type="evidence" value="ECO:0007669"/>
    <property type="project" value="TreeGrafter"/>
</dbReference>
<dbReference type="Gene3D" id="3.40.1190.20">
    <property type="match status" value="1"/>
</dbReference>
<evidence type="ECO:0000256" key="3">
    <source>
        <dbReference type="ARBA" id="ARBA00022741"/>
    </source>
</evidence>
<keyword evidence="4" id="KW-0418">Kinase</keyword>
<protein>
    <recommendedName>
        <fullName evidence="6">Carbohydrate kinase PfkB domain-containing protein</fullName>
    </recommendedName>
</protein>
<organism evidence="7">
    <name type="scientific">Salix viminalis</name>
    <name type="common">Common osier</name>
    <name type="synonym">Basket willow</name>
    <dbReference type="NCBI Taxonomy" id="40686"/>
    <lineage>
        <taxon>Eukaryota</taxon>
        <taxon>Viridiplantae</taxon>
        <taxon>Streptophyta</taxon>
        <taxon>Embryophyta</taxon>
        <taxon>Tracheophyta</taxon>
        <taxon>Spermatophyta</taxon>
        <taxon>Magnoliopsida</taxon>
        <taxon>eudicotyledons</taxon>
        <taxon>Gunneridae</taxon>
        <taxon>Pentapetalae</taxon>
        <taxon>rosids</taxon>
        <taxon>fabids</taxon>
        <taxon>Malpighiales</taxon>
        <taxon>Salicaceae</taxon>
        <taxon>Saliceae</taxon>
        <taxon>Salix</taxon>
    </lineage>
</organism>
<sequence length="106" mass="11174">MDSSRSNQSEFSGRVKGVKVDAVDTTGAGDAFVAGILSQLAKDLSLLQGMPLTIRLRKCPVQNEDRLKEALKFANPLGALTVKARGAIPALPTREAVNSAIIQLVG</sequence>
<evidence type="ECO:0000259" key="6">
    <source>
        <dbReference type="Pfam" id="PF00294"/>
    </source>
</evidence>
<feature type="domain" description="Carbohydrate kinase PfkB" evidence="6">
    <location>
        <begin position="9"/>
        <end position="94"/>
    </location>
</feature>
<dbReference type="EMBL" id="CAADRP010001530">
    <property type="protein sequence ID" value="VFU39506.1"/>
    <property type="molecule type" value="Genomic_DNA"/>
</dbReference>
<evidence type="ECO:0000313" key="7">
    <source>
        <dbReference type="EMBL" id="VFU39506.1"/>
    </source>
</evidence>
<keyword evidence="2" id="KW-0808">Transferase</keyword>
<dbReference type="GO" id="GO:0008865">
    <property type="term" value="F:fructokinase activity"/>
    <property type="evidence" value="ECO:0007669"/>
    <property type="project" value="TreeGrafter"/>
</dbReference>
<evidence type="ECO:0000256" key="5">
    <source>
        <dbReference type="ARBA" id="ARBA00022840"/>
    </source>
</evidence>
<gene>
    <name evidence="7" type="ORF">SVIM_LOCUS219707</name>
</gene>
<dbReference type="GO" id="GO:0009570">
    <property type="term" value="C:chloroplast stroma"/>
    <property type="evidence" value="ECO:0007669"/>
    <property type="project" value="TreeGrafter"/>
</dbReference>
<dbReference type="AlphaFoldDB" id="A0A6N2LEA3"/>
<dbReference type="InterPro" id="IPR050306">
    <property type="entry name" value="PfkB_Carbo_kinase"/>
</dbReference>